<sequence length="38" mass="4209">MQTCLQLLLQLLAEDPVPNVRFTAARALLLISGSIDRK</sequence>
<dbReference type="EMBL" id="UYRU01092020">
    <property type="protein sequence ID" value="VDN37925.1"/>
    <property type="molecule type" value="Genomic_DNA"/>
</dbReference>
<evidence type="ECO:0000313" key="2">
    <source>
        <dbReference type="EMBL" id="VDN37925.1"/>
    </source>
</evidence>
<protein>
    <submittedName>
        <fullName evidence="2">Uncharacterized protein</fullName>
    </submittedName>
</protein>
<evidence type="ECO:0000313" key="3">
    <source>
        <dbReference type="Proteomes" id="UP000281553"/>
    </source>
</evidence>
<dbReference type="InterPro" id="IPR011989">
    <property type="entry name" value="ARM-like"/>
</dbReference>
<dbReference type="Gene3D" id="1.25.10.10">
    <property type="entry name" value="Leucine-rich Repeat Variant"/>
    <property type="match status" value="1"/>
</dbReference>
<reference evidence="2 3" key="1">
    <citation type="submission" date="2018-11" db="EMBL/GenBank/DDBJ databases">
        <authorList>
            <consortium name="Pathogen Informatics"/>
        </authorList>
    </citation>
    <scope>NUCLEOTIDE SEQUENCE [LARGE SCALE GENOMIC DNA]</scope>
</reference>
<evidence type="ECO:0000256" key="1">
    <source>
        <dbReference type="ARBA" id="ARBA00022737"/>
    </source>
</evidence>
<dbReference type="InterPro" id="IPR000357">
    <property type="entry name" value="HEAT"/>
</dbReference>
<proteinExistence type="predicted"/>
<keyword evidence="1" id="KW-0677">Repeat</keyword>
<dbReference type="AlphaFoldDB" id="A0A3P7N607"/>
<name>A0A3P7N607_DIBLA</name>
<dbReference type="Pfam" id="PF02985">
    <property type="entry name" value="HEAT"/>
    <property type="match status" value="1"/>
</dbReference>
<organism evidence="2 3">
    <name type="scientific">Dibothriocephalus latus</name>
    <name type="common">Fish tapeworm</name>
    <name type="synonym">Diphyllobothrium latum</name>
    <dbReference type="NCBI Taxonomy" id="60516"/>
    <lineage>
        <taxon>Eukaryota</taxon>
        <taxon>Metazoa</taxon>
        <taxon>Spiralia</taxon>
        <taxon>Lophotrochozoa</taxon>
        <taxon>Platyhelminthes</taxon>
        <taxon>Cestoda</taxon>
        <taxon>Eucestoda</taxon>
        <taxon>Diphyllobothriidea</taxon>
        <taxon>Diphyllobothriidae</taxon>
        <taxon>Dibothriocephalus</taxon>
    </lineage>
</organism>
<accession>A0A3P7N607</accession>
<keyword evidence="3" id="KW-1185">Reference proteome</keyword>
<gene>
    <name evidence="2" type="ORF">DILT_LOCUS17469</name>
</gene>
<dbReference type="Proteomes" id="UP000281553">
    <property type="component" value="Unassembled WGS sequence"/>
</dbReference>